<dbReference type="PROSITE" id="PS50983">
    <property type="entry name" value="FE_B12_PBP"/>
    <property type="match status" value="1"/>
</dbReference>
<keyword evidence="1" id="KW-0175">Coiled coil</keyword>
<proteinExistence type="predicted"/>
<dbReference type="PANTHER" id="PTHR42860:SF1">
    <property type="entry name" value="VITAMIN B12-BINDING PROTEIN"/>
    <property type="match status" value="1"/>
</dbReference>
<gene>
    <name evidence="3" type="ORF">BGZ65_012075</name>
</gene>
<dbReference type="EMBL" id="JAAAHW010003335">
    <property type="protein sequence ID" value="KAF9984967.1"/>
    <property type="molecule type" value="Genomic_DNA"/>
</dbReference>
<dbReference type="InterPro" id="IPR051030">
    <property type="entry name" value="Vitamin_B12-ABC_binding"/>
</dbReference>
<sequence>MPEVLAITSHLLSTLIIRQTPMQRIVSLLPSAAEIICLVGGQPEMVARSHEDDFPCTIQHLPILTRAKTTFTTSADIDHQVSEVLSQGQSLYDLDVAQLKALEPTVIVTQDLCNVCSIDLISVQRVANTMNPPPSIVTLNPTSLDEVMESITTVGAAIGHAEEASKVRNDLEARINKCLKTVKDVKKENKEGYVPKKVMFFEWTDPIYPGGHWTPEMIEMAGGVHPINSATCPSRRVSVEDVVAIDADVLIICPCGLDLEATRKEYKLLTEKDWFRQMADRAITIALVDGNQMFNRSGPRLVECTEWLVMLLHNRPEFEPASFPWERIK</sequence>
<protein>
    <recommendedName>
        <fullName evidence="2">Fe/B12 periplasmic-binding domain-containing protein</fullName>
    </recommendedName>
</protein>
<keyword evidence="4" id="KW-1185">Reference proteome</keyword>
<dbReference type="SUPFAM" id="SSF53807">
    <property type="entry name" value="Helical backbone' metal receptor"/>
    <property type="match status" value="1"/>
</dbReference>
<dbReference type="PANTHER" id="PTHR42860">
    <property type="entry name" value="VITAMIN B12-BINDING PROTEIN"/>
    <property type="match status" value="1"/>
</dbReference>
<dbReference type="InterPro" id="IPR002491">
    <property type="entry name" value="ABC_transptr_periplasmic_BD"/>
</dbReference>
<dbReference type="Gene3D" id="3.40.50.1980">
    <property type="entry name" value="Nitrogenase molybdenum iron protein domain"/>
    <property type="match status" value="2"/>
</dbReference>
<evidence type="ECO:0000259" key="2">
    <source>
        <dbReference type="PROSITE" id="PS50983"/>
    </source>
</evidence>
<dbReference type="Proteomes" id="UP000749646">
    <property type="component" value="Unassembled WGS sequence"/>
</dbReference>
<organism evidence="3 4">
    <name type="scientific">Modicella reniformis</name>
    <dbReference type="NCBI Taxonomy" id="1440133"/>
    <lineage>
        <taxon>Eukaryota</taxon>
        <taxon>Fungi</taxon>
        <taxon>Fungi incertae sedis</taxon>
        <taxon>Mucoromycota</taxon>
        <taxon>Mortierellomycotina</taxon>
        <taxon>Mortierellomycetes</taxon>
        <taxon>Mortierellales</taxon>
        <taxon>Mortierellaceae</taxon>
        <taxon>Modicella</taxon>
    </lineage>
</organism>
<evidence type="ECO:0000256" key="1">
    <source>
        <dbReference type="SAM" id="Coils"/>
    </source>
</evidence>
<feature type="domain" description="Fe/B12 periplasmic-binding" evidence="2">
    <location>
        <begin position="24"/>
        <end position="316"/>
    </location>
</feature>
<dbReference type="OrthoDB" id="274765at2759"/>
<accession>A0A9P6SPB1</accession>
<evidence type="ECO:0000313" key="3">
    <source>
        <dbReference type="EMBL" id="KAF9984967.1"/>
    </source>
</evidence>
<name>A0A9P6SPB1_9FUNG</name>
<evidence type="ECO:0000313" key="4">
    <source>
        <dbReference type="Proteomes" id="UP000749646"/>
    </source>
</evidence>
<feature type="coiled-coil region" evidence="1">
    <location>
        <begin position="161"/>
        <end position="188"/>
    </location>
</feature>
<reference evidence="3" key="1">
    <citation type="journal article" date="2020" name="Fungal Divers.">
        <title>Resolving the Mortierellaceae phylogeny through synthesis of multi-gene phylogenetics and phylogenomics.</title>
        <authorList>
            <person name="Vandepol N."/>
            <person name="Liber J."/>
            <person name="Desiro A."/>
            <person name="Na H."/>
            <person name="Kennedy M."/>
            <person name="Barry K."/>
            <person name="Grigoriev I.V."/>
            <person name="Miller A.N."/>
            <person name="O'Donnell K."/>
            <person name="Stajich J.E."/>
            <person name="Bonito G."/>
        </authorList>
    </citation>
    <scope>NUCLEOTIDE SEQUENCE</scope>
    <source>
        <strain evidence="3">MES-2147</strain>
    </source>
</reference>
<dbReference type="AlphaFoldDB" id="A0A9P6SPB1"/>
<comment type="caution">
    <text evidence="3">The sequence shown here is derived from an EMBL/GenBank/DDBJ whole genome shotgun (WGS) entry which is preliminary data.</text>
</comment>